<organism evidence="2">
    <name type="scientific">Micromonas pusilla</name>
    <name type="common">Picoplanktonic green alga</name>
    <name type="synonym">Chromulina pusilla</name>
    <dbReference type="NCBI Taxonomy" id="38833"/>
    <lineage>
        <taxon>Eukaryota</taxon>
        <taxon>Viridiplantae</taxon>
        <taxon>Chlorophyta</taxon>
        <taxon>Mamiellophyceae</taxon>
        <taxon>Mamiellales</taxon>
        <taxon>Mamiellaceae</taxon>
        <taxon>Micromonas</taxon>
    </lineage>
</organism>
<gene>
    <name evidence="2" type="ORF">MPUS1402_LOCUS6489</name>
</gene>
<sequence length="193" mass="20713">MATTAARAGLAPPVASVAPRRSFDRVAVRKSSRGLANSSRVVVVVVDRRRRRAAATTTTRAGINTDADYNCVVRNDGVIISSDIPSGVYEVSSWWHGSGDDGDPARAPRCDSERQRGCEVRCEMTAEGELVCEGLTSGRYRVINAEDADAECSVEDGAFECTTSFDDDGPPTQDTGDVDLQESEENKSFRMGG</sequence>
<accession>A0A7R9TLN4</accession>
<reference evidence="2" key="1">
    <citation type="submission" date="2021-01" db="EMBL/GenBank/DDBJ databases">
        <authorList>
            <person name="Corre E."/>
            <person name="Pelletier E."/>
            <person name="Niang G."/>
            <person name="Scheremetjew M."/>
            <person name="Finn R."/>
            <person name="Kale V."/>
            <person name="Holt S."/>
            <person name="Cochrane G."/>
            <person name="Meng A."/>
            <person name="Brown T."/>
            <person name="Cohen L."/>
        </authorList>
    </citation>
    <scope>NUCLEOTIDE SEQUENCE</scope>
    <source>
        <strain evidence="2">RCC1614</strain>
    </source>
</reference>
<dbReference type="EMBL" id="HBDY01008717">
    <property type="protein sequence ID" value="CAD8239007.1"/>
    <property type="molecule type" value="Transcribed_RNA"/>
</dbReference>
<dbReference type="AlphaFoldDB" id="A0A7R9TLN4"/>
<feature type="region of interest" description="Disordered" evidence="1">
    <location>
        <begin position="161"/>
        <end position="193"/>
    </location>
</feature>
<protein>
    <submittedName>
        <fullName evidence="2">Uncharacterized protein</fullName>
    </submittedName>
</protein>
<evidence type="ECO:0000256" key="1">
    <source>
        <dbReference type="SAM" id="MobiDB-lite"/>
    </source>
</evidence>
<proteinExistence type="predicted"/>
<evidence type="ECO:0000313" key="2">
    <source>
        <dbReference type="EMBL" id="CAD8239007.1"/>
    </source>
</evidence>
<dbReference type="OMA" id="CEVRCEM"/>
<feature type="compositionally biased region" description="Basic and acidic residues" evidence="1">
    <location>
        <begin position="184"/>
        <end position="193"/>
    </location>
</feature>
<name>A0A7R9TLN4_MICPS</name>